<accession>D6ZA19</accession>
<dbReference type="InterPro" id="IPR023346">
    <property type="entry name" value="Lysozyme-like_dom_sf"/>
</dbReference>
<reference evidence="7 8" key="1">
    <citation type="journal article" date="2010" name="Stand. Genomic Sci.">
        <title>Complete genome sequence of Segniliparus rotundus type strain (CDC 1076).</title>
        <authorList>
            <person name="Sikorski J."/>
            <person name="Lapidus A."/>
            <person name="Copeland A."/>
            <person name="Misra M."/>
            <person name="Glavina Del Rio T."/>
            <person name="Nolan M."/>
            <person name="Lucas S."/>
            <person name="Chen F."/>
            <person name="Tice H."/>
            <person name="Cheng J.F."/>
            <person name="Jando M."/>
            <person name="Schneider S."/>
            <person name="Bruce D."/>
            <person name="Goodwin L."/>
            <person name="Pitluck S."/>
            <person name="Liolios K."/>
            <person name="Mikhailova N."/>
            <person name="Pati A."/>
            <person name="Ivanova N."/>
            <person name="Mavromatis K."/>
            <person name="Chen A."/>
            <person name="Palaniappan K."/>
            <person name="Chertkov O."/>
            <person name="Land M."/>
            <person name="Hauser L."/>
            <person name="Chang Y.J."/>
            <person name="Jeffries C.D."/>
            <person name="Brettin T."/>
            <person name="Detter J.C."/>
            <person name="Han C."/>
            <person name="Rohde M."/>
            <person name="Goker M."/>
            <person name="Bristow J."/>
            <person name="Eisen J.A."/>
            <person name="Markowitz V."/>
            <person name="Hugenholtz P."/>
            <person name="Kyrpides N.C."/>
            <person name="Klenk H.P."/>
        </authorList>
    </citation>
    <scope>NUCLEOTIDE SEQUENCE [LARGE SCALE GENOMIC DNA]</scope>
    <source>
        <strain evidence="8">ATCC BAA-972 / CDC 1076 / CIP 108378 / DSM 44985 / JCM 13578</strain>
    </source>
</reference>
<dbReference type="InterPro" id="IPR051933">
    <property type="entry name" value="Resuscitation_pf_RpfB"/>
</dbReference>
<dbReference type="InterPro" id="IPR007137">
    <property type="entry name" value="DUF348"/>
</dbReference>
<evidence type="ECO:0000256" key="4">
    <source>
        <dbReference type="SAM" id="MobiDB-lite"/>
    </source>
</evidence>
<proteinExistence type="inferred from homology"/>
<feature type="transmembrane region" description="Helical" evidence="5">
    <location>
        <begin position="27"/>
        <end position="49"/>
    </location>
</feature>
<evidence type="ECO:0000313" key="7">
    <source>
        <dbReference type="EMBL" id="ADG98689.1"/>
    </source>
</evidence>
<dbReference type="Pfam" id="PF06737">
    <property type="entry name" value="Transglycosylas"/>
    <property type="match status" value="1"/>
</dbReference>
<evidence type="ECO:0000256" key="5">
    <source>
        <dbReference type="SAM" id="Phobius"/>
    </source>
</evidence>
<dbReference type="Pfam" id="PF07501">
    <property type="entry name" value="G5"/>
    <property type="match status" value="1"/>
</dbReference>
<keyword evidence="5" id="KW-0812">Transmembrane</keyword>
<dbReference type="AlphaFoldDB" id="D6ZA19"/>
<dbReference type="HOGENOM" id="CLU_036884_1_0_11"/>
<dbReference type="InterPro" id="IPR010618">
    <property type="entry name" value="RPF"/>
</dbReference>
<dbReference type="EMBL" id="CP001958">
    <property type="protein sequence ID" value="ADG98689.1"/>
    <property type="molecule type" value="Genomic_DNA"/>
</dbReference>
<comment type="similarity">
    <text evidence="1">Belongs to the transglycosylase family. Rpf subfamily.</text>
</comment>
<keyword evidence="3" id="KW-0378">Hydrolase</keyword>
<feature type="domain" description="G5" evidence="6">
    <location>
        <begin position="225"/>
        <end position="305"/>
    </location>
</feature>
<keyword evidence="8" id="KW-1185">Reference proteome</keyword>
<keyword evidence="2" id="KW-0732">Signal</keyword>
<dbReference type="GO" id="GO:0016787">
    <property type="term" value="F:hydrolase activity"/>
    <property type="evidence" value="ECO:0007669"/>
    <property type="project" value="UniProtKB-KW"/>
</dbReference>
<evidence type="ECO:0000259" key="6">
    <source>
        <dbReference type="PROSITE" id="PS51109"/>
    </source>
</evidence>
<sequence length="395" mass="41955">MTDENDTSAPSVSMDGAKPPRSLRERLALRGAVAALLLTIGAGGVLVIAQRHTVTLDVDGAAQEFTTTKDNVAGALAEAGYQVRKSDQVSPAPDAQIDEGQRITLARARILRVIALGPDGKPVSDRNLVTTEHTVTAALAEHDMTTADGSVGAVGDQRIPLEGLVVRLREPRTITLSDGGVTRQVRVVGGTVRQVLDSAGVRLGAQDFADPGLDASADGVQTLTVNRVEMKTETVIEAYQPEDQLIQDESKNFSWSKLDDPGSEGSQRVTYSIKYVNGQPVERTPLNRSILVEGKPRVMEVGAKPGTEVPPVLDGGAWDSLAACESGGNWHINNGNGFYGGVQFDYGTWIAHGGLKYAPRADLATREEQIAIARTTQSSQGWGAWPVCSVKAGLR</sequence>
<feature type="region of interest" description="Disordered" evidence="4">
    <location>
        <begin position="1"/>
        <end position="20"/>
    </location>
</feature>
<dbReference type="KEGG" id="srt:Srot_2239"/>
<protein>
    <submittedName>
        <fullName evidence="7">Transglycosylase domain protein</fullName>
    </submittedName>
</protein>
<gene>
    <name evidence="7" type="ordered locus">Srot_2239</name>
</gene>
<evidence type="ECO:0000313" key="8">
    <source>
        <dbReference type="Proteomes" id="UP000002247"/>
    </source>
</evidence>
<dbReference type="CDD" id="cd13925">
    <property type="entry name" value="RPF"/>
    <property type="match status" value="1"/>
</dbReference>
<dbReference type="PROSITE" id="PS51109">
    <property type="entry name" value="G5"/>
    <property type="match status" value="1"/>
</dbReference>
<dbReference type="SUPFAM" id="SSF53955">
    <property type="entry name" value="Lysozyme-like"/>
    <property type="match status" value="1"/>
</dbReference>
<evidence type="ECO:0000256" key="1">
    <source>
        <dbReference type="ARBA" id="ARBA00010830"/>
    </source>
</evidence>
<dbReference type="STRING" id="640132.Srot_2239"/>
<dbReference type="eggNOG" id="COG3583">
    <property type="taxonomic scope" value="Bacteria"/>
</dbReference>
<dbReference type="InterPro" id="IPR011098">
    <property type="entry name" value="G5_dom"/>
</dbReference>
<name>D6ZA19_SEGRD</name>
<dbReference type="RefSeq" id="WP_013139139.1">
    <property type="nucleotide sequence ID" value="NC_014168.1"/>
</dbReference>
<dbReference type="PANTHER" id="PTHR39160:SF4">
    <property type="entry name" value="RESUSCITATION-PROMOTING FACTOR RPFB"/>
    <property type="match status" value="1"/>
</dbReference>
<dbReference type="Pfam" id="PF03990">
    <property type="entry name" value="DUF348"/>
    <property type="match status" value="2"/>
</dbReference>
<keyword evidence="5" id="KW-1133">Transmembrane helix</keyword>
<dbReference type="Gene3D" id="2.20.230.10">
    <property type="entry name" value="Resuscitation-promoting factor rpfb"/>
    <property type="match status" value="1"/>
</dbReference>
<dbReference type="CAZy" id="GH23">
    <property type="family name" value="Glycoside Hydrolase Family 23"/>
</dbReference>
<evidence type="ECO:0000256" key="3">
    <source>
        <dbReference type="ARBA" id="ARBA00022801"/>
    </source>
</evidence>
<dbReference type="Proteomes" id="UP000002247">
    <property type="component" value="Chromosome"/>
</dbReference>
<dbReference type="OrthoDB" id="1404170at2"/>
<dbReference type="SMART" id="SM01208">
    <property type="entry name" value="G5"/>
    <property type="match status" value="1"/>
</dbReference>
<dbReference type="PANTHER" id="PTHR39160">
    <property type="entry name" value="CELL WALL-BINDING PROTEIN YOCH"/>
    <property type="match status" value="1"/>
</dbReference>
<dbReference type="Gene3D" id="1.10.530.10">
    <property type="match status" value="1"/>
</dbReference>
<keyword evidence="5" id="KW-0472">Membrane</keyword>
<organism evidence="7 8">
    <name type="scientific">Segniliparus rotundus (strain ATCC BAA-972 / CDC 1076 / CIP 108378 / DSM 44985 / JCM 13578)</name>
    <dbReference type="NCBI Taxonomy" id="640132"/>
    <lineage>
        <taxon>Bacteria</taxon>
        <taxon>Bacillati</taxon>
        <taxon>Actinomycetota</taxon>
        <taxon>Actinomycetes</taxon>
        <taxon>Mycobacteriales</taxon>
        <taxon>Segniliparaceae</taxon>
        <taxon>Segniliparus</taxon>
    </lineage>
</organism>
<evidence type="ECO:0000256" key="2">
    <source>
        <dbReference type="ARBA" id="ARBA00022729"/>
    </source>
</evidence>